<dbReference type="Proteomes" id="UP001153737">
    <property type="component" value="Chromosome 4"/>
</dbReference>
<keyword evidence="1" id="KW-0472">Membrane</keyword>
<feature type="transmembrane region" description="Helical" evidence="1">
    <location>
        <begin position="215"/>
        <end position="233"/>
    </location>
</feature>
<organism evidence="2 3">
    <name type="scientific">Phaedon cochleariae</name>
    <name type="common">Mustard beetle</name>
    <dbReference type="NCBI Taxonomy" id="80249"/>
    <lineage>
        <taxon>Eukaryota</taxon>
        <taxon>Metazoa</taxon>
        <taxon>Ecdysozoa</taxon>
        <taxon>Arthropoda</taxon>
        <taxon>Hexapoda</taxon>
        <taxon>Insecta</taxon>
        <taxon>Pterygota</taxon>
        <taxon>Neoptera</taxon>
        <taxon>Endopterygota</taxon>
        <taxon>Coleoptera</taxon>
        <taxon>Polyphaga</taxon>
        <taxon>Cucujiformia</taxon>
        <taxon>Chrysomeloidea</taxon>
        <taxon>Chrysomelidae</taxon>
        <taxon>Chrysomelinae</taxon>
        <taxon>Chrysomelini</taxon>
        <taxon>Phaedon</taxon>
    </lineage>
</organism>
<evidence type="ECO:0000313" key="2">
    <source>
        <dbReference type="EMBL" id="CAH1164568.1"/>
    </source>
</evidence>
<reference evidence="2" key="1">
    <citation type="submission" date="2022-01" db="EMBL/GenBank/DDBJ databases">
        <authorList>
            <person name="King R."/>
        </authorList>
    </citation>
    <scope>NUCLEOTIDE SEQUENCE</scope>
</reference>
<evidence type="ECO:0000256" key="1">
    <source>
        <dbReference type="SAM" id="Phobius"/>
    </source>
</evidence>
<name>A0A9P0DQN5_PHACE</name>
<keyword evidence="1" id="KW-1133">Transmembrane helix</keyword>
<sequence>MYVHGIIGNILLGAQITDDEFSGKLSVFSRPHVNTLTLEDTNFSAIKMRVTVIVLCLYFSLGYSAEQNNTCGLTNPIQDLTEIVGVWYEYKKTPSFLGNDNCTSFDMICPNVTYCEVEQMNFKTNTSKDSYILKLNISTKIITWEDEVVNIAWTEKDLALVVRKCDKEKEQLAVYTKNVTLSDDTAEKKIEAYIKSLNYKGSNLTLINNTLCNSAMITTTTAFLLFSIIIFAIY</sequence>
<reference evidence="2" key="2">
    <citation type="submission" date="2022-10" db="EMBL/GenBank/DDBJ databases">
        <authorList>
            <consortium name="ENA_rothamsted_submissions"/>
            <consortium name="culmorum"/>
            <person name="King R."/>
        </authorList>
    </citation>
    <scope>NUCLEOTIDE SEQUENCE</scope>
</reference>
<dbReference type="EMBL" id="OU896710">
    <property type="protein sequence ID" value="CAH1164568.1"/>
    <property type="molecule type" value="Genomic_DNA"/>
</dbReference>
<evidence type="ECO:0000313" key="3">
    <source>
        <dbReference type="Proteomes" id="UP001153737"/>
    </source>
</evidence>
<keyword evidence="1" id="KW-0812">Transmembrane</keyword>
<dbReference type="SUPFAM" id="SSF50814">
    <property type="entry name" value="Lipocalins"/>
    <property type="match status" value="1"/>
</dbReference>
<protein>
    <submittedName>
        <fullName evidence="2">Uncharacterized protein</fullName>
    </submittedName>
</protein>
<gene>
    <name evidence="2" type="ORF">PHAECO_LOCUS8246</name>
</gene>
<dbReference type="Gene3D" id="2.40.128.20">
    <property type="match status" value="1"/>
</dbReference>
<accession>A0A9P0DQN5</accession>
<keyword evidence="3" id="KW-1185">Reference proteome</keyword>
<proteinExistence type="predicted"/>
<dbReference type="AlphaFoldDB" id="A0A9P0DQN5"/>
<dbReference type="InterPro" id="IPR012674">
    <property type="entry name" value="Calycin"/>
</dbReference>